<reference evidence="3" key="2">
    <citation type="submission" date="2016-02" db="EMBL/GenBank/DDBJ databases">
        <title>Draft genome sequence of five rapidly growing Mycobacterium species.</title>
        <authorList>
            <person name="Katahira K."/>
            <person name="Gotou Y."/>
            <person name="Iida K."/>
            <person name="Ogura Y."/>
            <person name="Hayashi T."/>
        </authorList>
    </citation>
    <scope>NUCLEOTIDE SEQUENCE [LARGE SCALE GENOMIC DNA]</scope>
    <source>
        <strain evidence="3">JCM6362</strain>
    </source>
</reference>
<dbReference type="AlphaFoldDB" id="A0A100XFE9"/>
<keyword evidence="1" id="KW-1133">Transmembrane helix</keyword>
<feature type="transmembrane region" description="Helical" evidence="1">
    <location>
        <begin position="78"/>
        <end position="96"/>
    </location>
</feature>
<evidence type="ECO:0008006" key="4">
    <source>
        <dbReference type="Google" id="ProtNLM"/>
    </source>
</evidence>
<proteinExistence type="predicted"/>
<gene>
    <name evidence="2" type="ORF">RMCT_2615</name>
</gene>
<dbReference type="EMBL" id="BCTB01000018">
    <property type="protein sequence ID" value="GAT15645.1"/>
    <property type="molecule type" value="Genomic_DNA"/>
</dbReference>
<keyword evidence="1" id="KW-0472">Membrane</keyword>
<accession>A0A100XFE9</accession>
<dbReference type="Proteomes" id="UP000069654">
    <property type="component" value="Unassembled WGS sequence"/>
</dbReference>
<evidence type="ECO:0000256" key="1">
    <source>
        <dbReference type="SAM" id="Phobius"/>
    </source>
</evidence>
<organism evidence="2 3">
    <name type="scientific">Mycolicibacterium thermoresistibile</name>
    <name type="common">Mycobacterium thermoresistibile</name>
    <dbReference type="NCBI Taxonomy" id="1797"/>
    <lineage>
        <taxon>Bacteria</taxon>
        <taxon>Bacillati</taxon>
        <taxon>Actinomycetota</taxon>
        <taxon>Actinomycetes</taxon>
        <taxon>Mycobacteriales</taxon>
        <taxon>Mycobacteriaceae</taxon>
        <taxon>Mycolicibacterium</taxon>
    </lineage>
</organism>
<reference evidence="2 3" key="1">
    <citation type="journal article" date="2016" name="Genome Announc.">
        <title>Draft Genome Sequences of Five Rapidly Growing Mycobacterium Species, M. thermoresistibile, M. fortuitum subsp. acetamidolyticum, M. canariasense, M. brisbanense, and M. novocastrense.</title>
        <authorList>
            <person name="Katahira K."/>
            <person name="Ogura Y."/>
            <person name="Gotoh Y."/>
            <person name="Hayashi T."/>
        </authorList>
    </citation>
    <scope>NUCLEOTIDE SEQUENCE [LARGE SCALE GENOMIC DNA]</scope>
    <source>
        <strain evidence="2 3">JCM6362</strain>
    </source>
</reference>
<name>A0A100XFE9_MYCTH</name>
<feature type="transmembrane region" description="Helical" evidence="1">
    <location>
        <begin position="20"/>
        <end position="41"/>
    </location>
</feature>
<keyword evidence="1" id="KW-0812">Transmembrane</keyword>
<evidence type="ECO:0000313" key="2">
    <source>
        <dbReference type="EMBL" id="GAT15645.1"/>
    </source>
</evidence>
<comment type="caution">
    <text evidence="2">The sequence shown here is derived from an EMBL/GenBank/DDBJ whole genome shotgun (WGS) entry which is preliminary data.</text>
</comment>
<feature type="transmembrane region" description="Helical" evidence="1">
    <location>
        <begin position="108"/>
        <end position="130"/>
    </location>
</feature>
<evidence type="ECO:0000313" key="3">
    <source>
        <dbReference type="Proteomes" id="UP000069654"/>
    </source>
</evidence>
<sequence>MAGVTEPQPPTTPPDVDTAFWLWAAALPLMIIGSVVDLVAAPAPGSPLVVYGFSAMFLFVIAAIVVTFLVLLRQGYRWARTLLTGGGIASVMYAGINLFSVDRPPVAAVGYAVCTIFGAVLIVGGAYLLHRKDAHAYFTR</sequence>
<protein>
    <recommendedName>
        <fullName evidence="4">Transmembrane protein</fullName>
    </recommendedName>
</protein>
<dbReference type="STRING" id="1797.RMCT_2615"/>
<feature type="transmembrane region" description="Helical" evidence="1">
    <location>
        <begin position="48"/>
        <end position="72"/>
    </location>
</feature>